<protein>
    <submittedName>
        <fullName evidence="2">Uncharacterized protein</fullName>
    </submittedName>
</protein>
<dbReference type="AlphaFoldDB" id="W4R136"/>
<accession>W4R136</accession>
<gene>
    <name evidence="2" type="ORF">JCM9157_4925</name>
</gene>
<keyword evidence="3" id="KW-1185">Reference proteome</keyword>
<proteinExistence type="predicted"/>
<sequence>MALLFGALSVFISVLVAVIAGLPLNLTFGFKFPYEGYFVVGFTSTFFYYLYIFKYFKSSFRYYKLLNGIPLAAISFATIMFIQYNIAYITSDGFIHNLPIGDTLKSQVTFLDYLLSPQEGFFFFLGSSLPMIILISRRIICYQCKKSFMEERRLFDSSIDDYLKDLQQVQVQFYKDEINEFAGFIKEKRMLTNFNTKKRNLPDYTFYHLTCNHCNSQYITSKQHNDVGEEPTEKKAYKIVARKA</sequence>
<dbReference type="OrthoDB" id="2859784at2"/>
<reference evidence="2 3" key="1">
    <citation type="journal article" date="2014" name="Genome Announc.">
        <title>Draft Genome Sequences of Three Alkaliphilic Bacillus Strains, Bacillus wakoensis JCM 9140T, Bacillus akibai JCM 9157T, and Bacillus hemicellulosilyticus JCM 9152T.</title>
        <authorList>
            <person name="Yuki M."/>
            <person name="Oshima K."/>
            <person name="Suda W."/>
            <person name="Oshida Y."/>
            <person name="Kitamura K."/>
            <person name="Iida T."/>
            <person name="Hattori M."/>
            <person name="Ohkuma M."/>
        </authorList>
    </citation>
    <scope>NUCLEOTIDE SEQUENCE [LARGE SCALE GENOMIC DNA]</scope>
    <source>
        <strain evidence="2 3">JCM 9157</strain>
    </source>
</reference>
<keyword evidence="1" id="KW-1133">Transmembrane helix</keyword>
<dbReference type="eggNOG" id="ENOG5032HE0">
    <property type="taxonomic scope" value="Bacteria"/>
</dbReference>
<evidence type="ECO:0000256" key="1">
    <source>
        <dbReference type="SAM" id="Phobius"/>
    </source>
</evidence>
<keyword evidence="1" id="KW-0472">Membrane</keyword>
<evidence type="ECO:0000313" key="2">
    <source>
        <dbReference type="EMBL" id="GAE37608.1"/>
    </source>
</evidence>
<keyword evidence="1" id="KW-0812">Transmembrane</keyword>
<dbReference type="EMBL" id="BAUV01000091">
    <property type="protein sequence ID" value="GAE37608.1"/>
    <property type="molecule type" value="Genomic_DNA"/>
</dbReference>
<dbReference type="STRING" id="1236973.JCM9157_4925"/>
<dbReference type="RefSeq" id="WP_035668608.1">
    <property type="nucleotide sequence ID" value="NZ_BAUV01000091.1"/>
</dbReference>
<evidence type="ECO:0000313" key="3">
    <source>
        <dbReference type="Proteomes" id="UP000018896"/>
    </source>
</evidence>
<feature type="transmembrane region" description="Helical" evidence="1">
    <location>
        <begin position="121"/>
        <end position="140"/>
    </location>
</feature>
<name>W4R136_HALA3</name>
<organism evidence="2 3">
    <name type="scientific">Halalkalibacter akibai (strain ATCC 43226 / DSM 21942 / CIP 109018 / JCM 9157 / 1139)</name>
    <name type="common">Bacillus akibai</name>
    <dbReference type="NCBI Taxonomy" id="1236973"/>
    <lineage>
        <taxon>Bacteria</taxon>
        <taxon>Bacillati</taxon>
        <taxon>Bacillota</taxon>
        <taxon>Bacilli</taxon>
        <taxon>Bacillales</taxon>
        <taxon>Bacillaceae</taxon>
        <taxon>Halalkalibacter</taxon>
    </lineage>
</organism>
<feature type="transmembrane region" description="Helical" evidence="1">
    <location>
        <begin position="65"/>
        <end position="84"/>
    </location>
</feature>
<feature type="transmembrane region" description="Helical" evidence="1">
    <location>
        <begin position="36"/>
        <end position="53"/>
    </location>
</feature>
<comment type="caution">
    <text evidence="2">The sequence shown here is derived from an EMBL/GenBank/DDBJ whole genome shotgun (WGS) entry which is preliminary data.</text>
</comment>
<dbReference type="Proteomes" id="UP000018896">
    <property type="component" value="Unassembled WGS sequence"/>
</dbReference>